<dbReference type="EMBL" id="BPQB01000042">
    <property type="protein sequence ID" value="GJE94736.1"/>
    <property type="molecule type" value="Genomic_DNA"/>
</dbReference>
<keyword evidence="3" id="KW-1185">Reference proteome</keyword>
<evidence type="ECO:0000313" key="2">
    <source>
        <dbReference type="EMBL" id="GJE94736.1"/>
    </source>
</evidence>
<reference evidence="2 3" key="1">
    <citation type="submission" date="2021-08" db="EMBL/GenBank/DDBJ databases">
        <title>Draft Genome Sequence of Phanerochaete sordida strain YK-624.</title>
        <authorList>
            <person name="Mori T."/>
            <person name="Dohra H."/>
            <person name="Suzuki T."/>
            <person name="Kawagishi H."/>
            <person name="Hirai H."/>
        </authorList>
    </citation>
    <scope>NUCLEOTIDE SEQUENCE [LARGE SCALE GENOMIC DNA]</scope>
    <source>
        <strain evidence="2 3">YK-624</strain>
    </source>
</reference>
<proteinExistence type="predicted"/>
<keyword evidence="1" id="KW-0732">Signal</keyword>
<dbReference type="AlphaFoldDB" id="A0A9P3LGN6"/>
<name>A0A9P3LGN6_9APHY</name>
<feature type="signal peptide" evidence="1">
    <location>
        <begin position="1"/>
        <end position="16"/>
    </location>
</feature>
<dbReference type="Proteomes" id="UP000703269">
    <property type="component" value="Unassembled WGS sequence"/>
</dbReference>
<protein>
    <recommendedName>
        <fullName evidence="4">Secreted protein</fullName>
    </recommendedName>
</protein>
<comment type="caution">
    <text evidence="2">The sequence shown here is derived from an EMBL/GenBank/DDBJ whole genome shotgun (WGS) entry which is preliminary data.</text>
</comment>
<evidence type="ECO:0000313" key="3">
    <source>
        <dbReference type="Proteomes" id="UP000703269"/>
    </source>
</evidence>
<accession>A0A9P3LGN6</accession>
<evidence type="ECO:0000256" key="1">
    <source>
        <dbReference type="SAM" id="SignalP"/>
    </source>
</evidence>
<gene>
    <name evidence="2" type="ORF">PsYK624_109070</name>
</gene>
<evidence type="ECO:0008006" key="4">
    <source>
        <dbReference type="Google" id="ProtNLM"/>
    </source>
</evidence>
<organism evidence="2 3">
    <name type="scientific">Phanerochaete sordida</name>
    <dbReference type="NCBI Taxonomy" id="48140"/>
    <lineage>
        <taxon>Eukaryota</taxon>
        <taxon>Fungi</taxon>
        <taxon>Dikarya</taxon>
        <taxon>Basidiomycota</taxon>
        <taxon>Agaricomycotina</taxon>
        <taxon>Agaricomycetes</taxon>
        <taxon>Polyporales</taxon>
        <taxon>Phanerochaetaceae</taxon>
        <taxon>Phanerochaete</taxon>
    </lineage>
</organism>
<feature type="chain" id="PRO_5040451960" description="Secreted protein" evidence="1">
    <location>
        <begin position="17"/>
        <end position="113"/>
    </location>
</feature>
<dbReference type="OrthoDB" id="10430786at2759"/>
<sequence>MLLTLTILLAAYTATAVPTPVAVAAPATSTVVSCYADYCPNDSLKGEALFSMDWNPSTDIMLCEWRFPGQFISAGEYNITTGLLIEGDPTVCPPQGLMLCSTSTISAPLATAR</sequence>